<evidence type="ECO:0000313" key="3">
    <source>
        <dbReference type="RefSeq" id="XP_039243905.1"/>
    </source>
</evidence>
<name>A0A7R5KTQ4_9PASS</name>
<keyword evidence="2" id="KW-1185">Reference proteome</keyword>
<dbReference type="Proteomes" id="UP000504627">
    <property type="component" value="Unplaced"/>
</dbReference>
<feature type="region of interest" description="Disordered" evidence="1">
    <location>
        <begin position="1"/>
        <end position="30"/>
    </location>
</feature>
<dbReference type="InParanoid" id="A0A7R5KTQ4"/>
<organism evidence="2 3">
    <name type="scientific">Pipra filicauda</name>
    <name type="common">Wire-tailed manakin</name>
    <dbReference type="NCBI Taxonomy" id="649802"/>
    <lineage>
        <taxon>Eukaryota</taxon>
        <taxon>Metazoa</taxon>
        <taxon>Chordata</taxon>
        <taxon>Craniata</taxon>
        <taxon>Vertebrata</taxon>
        <taxon>Euteleostomi</taxon>
        <taxon>Archelosauria</taxon>
        <taxon>Archosauria</taxon>
        <taxon>Dinosauria</taxon>
        <taxon>Saurischia</taxon>
        <taxon>Theropoda</taxon>
        <taxon>Coelurosauria</taxon>
        <taxon>Aves</taxon>
        <taxon>Neognathae</taxon>
        <taxon>Neoaves</taxon>
        <taxon>Telluraves</taxon>
        <taxon>Australaves</taxon>
        <taxon>Passeriformes</taxon>
        <taxon>Pipridae</taxon>
        <taxon>Pipra</taxon>
    </lineage>
</organism>
<sequence>MVKNELGSEQDLALGGNPRQSMRKSGHTRQPLLPILPSAQFKLQKMHFPLNWRRAGEGSQKYLLGEGLHLSSRAVPRARAALPVPARTQSAARTHRPGRQGAGEAAPGALEASRPWEAGGRLGGNIPLECFTGMGPVKTWVSAHGPTRDRATCLPWDSPLQLPVLLTPRNARPVGTKQVWLRANSQKNSRSSVLSSSHLCSREYLGKTVGFQPPMNSPDSCVCGSVAQPQDSSNPS</sequence>
<dbReference type="RefSeq" id="XP_039243905.1">
    <property type="nucleotide sequence ID" value="XM_039387971.1"/>
</dbReference>
<reference evidence="3" key="1">
    <citation type="submission" date="2025-08" db="UniProtKB">
        <authorList>
            <consortium name="RefSeq"/>
        </authorList>
    </citation>
    <scope>IDENTIFICATION</scope>
    <source>
        <tissue evidence="3">Muscle</tissue>
    </source>
</reference>
<accession>A0A7R5KTQ4</accession>
<protein>
    <submittedName>
        <fullName evidence="3">Uncharacterized protein LOC113994567</fullName>
    </submittedName>
</protein>
<dbReference type="GeneID" id="113994567"/>
<proteinExistence type="predicted"/>
<dbReference type="AlphaFoldDB" id="A0A7R5KTQ4"/>
<evidence type="ECO:0000256" key="1">
    <source>
        <dbReference type="SAM" id="MobiDB-lite"/>
    </source>
</evidence>
<feature type="region of interest" description="Disordered" evidence="1">
    <location>
        <begin position="82"/>
        <end position="110"/>
    </location>
</feature>
<gene>
    <name evidence="3" type="primary">LOC113994567</name>
</gene>
<evidence type="ECO:0000313" key="2">
    <source>
        <dbReference type="Proteomes" id="UP000504627"/>
    </source>
</evidence>